<name>A0A6P5IYQ0_PHACI</name>
<dbReference type="CTD" id="100130348"/>
<reference evidence="3" key="1">
    <citation type="submission" date="2025-08" db="UniProtKB">
        <authorList>
            <consortium name="RefSeq"/>
        </authorList>
    </citation>
    <scope>IDENTIFICATION</scope>
    <source>
        <tissue evidence="3">Spleen</tissue>
    </source>
</reference>
<dbReference type="InParanoid" id="A0A6P5IYQ0"/>
<dbReference type="KEGG" id="pcw:110195338"/>
<dbReference type="AlphaFoldDB" id="A0A6P5IYQ0"/>
<dbReference type="GO" id="GO:0036128">
    <property type="term" value="C:CatSper complex"/>
    <property type="evidence" value="ECO:0007669"/>
    <property type="project" value="Ensembl"/>
</dbReference>
<feature type="transmembrane region" description="Helical" evidence="1">
    <location>
        <begin position="54"/>
        <end position="75"/>
    </location>
</feature>
<feature type="transmembrane region" description="Helical" evidence="1">
    <location>
        <begin position="7"/>
        <end position="34"/>
    </location>
</feature>
<evidence type="ECO:0000313" key="2">
    <source>
        <dbReference type="Proteomes" id="UP000515140"/>
    </source>
</evidence>
<keyword evidence="1 3" id="KW-0812">Transmembrane</keyword>
<organism evidence="2 3">
    <name type="scientific">Phascolarctos cinereus</name>
    <name type="common">Koala</name>
    <dbReference type="NCBI Taxonomy" id="38626"/>
    <lineage>
        <taxon>Eukaryota</taxon>
        <taxon>Metazoa</taxon>
        <taxon>Chordata</taxon>
        <taxon>Craniata</taxon>
        <taxon>Vertebrata</taxon>
        <taxon>Euteleostomi</taxon>
        <taxon>Mammalia</taxon>
        <taxon>Metatheria</taxon>
        <taxon>Diprotodontia</taxon>
        <taxon>Phascolarctidae</taxon>
        <taxon>Phascolarctos</taxon>
    </lineage>
</organism>
<sequence>MRWRDRITVLFFPPGVVLTLAAMMLLILHISIFANDVYHFCITRQFNLMSFRSTVIVLFSQVMSIWWASLGSLFAELIEDKILRCFALTILMLNAAMFINRLALEFLTITYREEKH</sequence>
<keyword evidence="1" id="KW-1133">Transmembrane helix</keyword>
<dbReference type="PANTHER" id="PTHR37998:SF1">
    <property type="entry name" value="CATION CHANNEL SPERM-ASSOCIATED AUXILIARY SUBUNIT TMEM262"/>
    <property type="match status" value="1"/>
</dbReference>
<dbReference type="RefSeq" id="XP_020823704.1">
    <property type="nucleotide sequence ID" value="XM_020968045.1"/>
</dbReference>
<dbReference type="InterPro" id="IPR040431">
    <property type="entry name" value="TM262"/>
</dbReference>
<proteinExistence type="predicted"/>
<dbReference type="Proteomes" id="UP000515140">
    <property type="component" value="Unplaced"/>
</dbReference>
<dbReference type="FunCoup" id="A0A6P5IYQ0">
    <property type="interactions" value="5"/>
</dbReference>
<gene>
    <name evidence="3" type="primary">TMEM262</name>
</gene>
<keyword evidence="2" id="KW-1185">Reference proteome</keyword>
<dbReference type="GeneID" id="110195338"/>
<accession>A0A6P5IYQ0</accession>
<dbReference type="PANTHER" id="PTHR37998">
    <property type="entry name" value="TRANSMEMBRANE PROTEIN 262"/>
    <property type="match status" value="1"/>
</dbReference>
<keyword evidence="1" id="KW-0472">Membrane</keyword>
<evidence type="ECO:0000313" key="3">
    <source>
        <dbReference type="RefSeq" id="XP_020823704.1"/>
    </source>
</evidence>
<evidence type="ECO:0000256" key="1">
    <source>
        <dbReference type="SAM" id="Phobius"/>
    </source>
</evidence>
<feature type="transmembrane region" description="Helical" evidence="1">
    <location>
        <begin position="82"/>
        <end position="103"/>
    </location>
</feature>
<protein>
    <submittedName>
        <fullName evidence="3">Transmembrane protein 262</fullName>
    </submittedName>
</protein>